<keyword evidence="3" id="KW-1185">Reference proteome</keyword>
<dbReference type="EMBL" id="CP001390">
    <property type="protein sequence ID" value="ACM19722.1"/>
    <property type="molecule type" value="Genomic_DNA"/>
</dbReference>
<name>B9M4J6_GEODF</name>
<dbReference type="HOGENOM" id="CLU_2129878_0_0_7"/>
<dbReference type="RefSeq" id="WP_012646451.1">
    <property type="nucleotide sequence ID" value="NC_011979.1"/>
</dbReference>
<evidence type="ECO:0000313" key="2">
    <source>
        <dbReference type="EMBL" id="ACM19722.1"/>
    </source>
</evidence>
<sequence>MEKQELLNKTVETLSPFETGNIVHFIQNLTMKNAMENPWIIGFFLVLAFYAVIKRSKFVLASLFAAISIMLLVRFTLPADSGNELTLSSTLPFAFGGLAIGGALIYFIFIKTE</sequence>
<keyword evidence="1" id="KW-1133">Transmembrane helix</keyword>
<evidence type="ECO:0000256" key="1">
    <source>
        <dbReference type="SAM" id="Phobius"/>
    </source>
</evidence>
<feature type="transmembrane region" description="Helical" evidence="1">
    <location>
        <begin position="58"/>
        <end position="77"/>
    </location>
</feature>
<protein>
    <submittedName>
        <fullName evidence="2">Uncharacterized protein</fullName>
    </submittedName>
</protein>
<keyword evidence="1" id="KW-0472">Membrane</keyword>
<dbReference type="STRING" id="316067.Geob_1362"/>
<dbReference type="Proteomes" id="UP000007721">
    <property type="component" value="Chromosome"/>
</dbReference>
<dbReference type="KEGG" id="geo:Geob_1362"/>
<gene>
    <name evidence="2" type="ordered locus">Geob_1362</name>
</gene>
<dbReference type="OrthoDB" id="5398460at2"/>
<reference evidence="2 3" key="1">
    <citation type="submission" date="2009-01" db="EMBL/GenBank/DDBJ databases">
        <title>Complete sequence of Geobacter sp. FRC-32.</title>
        <authorList>
            <consortium name="US DOE Joint Genome Institute"/>
            <person name="Lucas S."/>
            <person name="Copeland A."/>
            <person name="Lapidus A."/>
            <person name="Glavina del Rio T."/>
            <person name="Dalin E."/>
            <person name="Tice H."/>
            <person name="Bruce D."/>
            <person name="Goodwin L."/>
            <person name="Pitluck S."/>
            <person name="Saunders E."/>
            <person name="Brettin T."/>
            <person name="Detter J.C."/>
            <person name="Han C."/>
            <person name="Larimer F."/>
            <person name="Land M."/>
            <person name="Hauser L."/>
            <person name="Kyrpides N."/>
            <person name="Ovchinnikova G."/>
            <person name="Kostka J."/>
            <person name="Richardson P."/>
        </authorList>
    </citation>
    <scope>NUCLEOTIDE SEQUENCE [LARGE SCALE GENOMIC DNA]</scope>
    <source>
        <strain evidence="3">DSM 22248 / JCM 15807 / FRC-32</strain>
    </source>
</reference>
<dbReference type="AlphaFoldDB" id="B9M4J6"/>
<evidence type="ECO:0000313" key="3">
    <source>
        <dbReference type="Proteomes" id="UP000007721"/>
    </source>
</evidence>
<organism evidence="2 3">
    <name type="scientific">Geotalea daltonii (strain DSM 22248 / JCM 15807 / FRC-32)</name>
    <name type="common">Geobacter daltonii</name>
    <dbReference type="NCBI Taxonomy" id="316067"/>
    <lineage>
        <taxon>Bacteria</taxon>
        <taxon>Pseudomonadati</taxon>
        <taxon>Thermodesulfobacteriota</taxon>
        <taxon>Desulfuromonadia</taxon>
        <taxon>Geobacterales</taxon>
        <taxon>Geobacteraceae</taxon>
        <taxon>Geotalea</taxon>
    </lineage>
</organism>
<accession>B9M4J6</accession>
<feature type="transmembrane region" description="Helical" evidence="1">
    <location>
        <begin position="37"/>
        <end position="53"/>
    </location>
</feature>
<feature type="transmembrane region" description="Helical" evidence="1">
    <location>
        <begin position="89"/>
        <end position="109"/>
    </location>
</feature>
<dbReference type="eggNOG" id="ENOG5034C47">
    <property type="taxonomic scope" value="Bacteria"/>
</dbReference>
<proteinExistence type="predicted"/>
<keyword evidence="1" id="KW-0812">Transmembrane</keyword>